<feature type="compositionally biased region" description="Basic and acidic residues" evidence="1">
    <location>
        <begin position="7"/>
        <end position="18"/>
    </location>
</feature>
<keyword evidence="3" id="KW-1185">Reference proteome</keyword>
<feature type="compositionally biased region" description="Basic and acidic residues" evidence="1">
    <location>
        <begin position="76"/>
        <end position="87"/>
    </location>
</feature>
<evidence type="ECO:0000256" key="1">
    <source>
        <dbReference type="SAM" id="MobiDB-lite"/>
    </source>
</evidence>
<comment type="caution">
    <text evidence="2">The sequence shown here is derived from an EMBL/GenBank/DDBJ whole genome shotgun (WGS) entry which is preliminary data.</text>
</comment>
<organism evidence="2 3">
    <name type="scientific">Elysia crispata</name>
    <name type="common">lettuce slug</name>
    <dbReference type="NCBI Taxonomy" id="231223"/>
    <lineage>
        <taxon>Eukaryota</taxon>
        <taxon>Metazoa</taxon>
        <taxon>Spiralia</taxon>
        <taxon>Lophotrochozoa</taxon>
        <taxon>Mollusca</taxon>
        <taxon>Gastropoda</taxon>
        <taxon>Heterobranchia</taxon>
        <taxon>Euthyneura</taxon>
        <taxon>Panpulmonata</taxon>
        <taxon>Sacoglossa</taxon>
        <taxon>Placobranchoidea</taxon>
        <taxon>Plakobranchidae</taxon>
        <taxon>Elysia</taxon>
    </lineage>
</organism>
<dbReference type="AlphaFoldDB" id="A0AAE0YE39"/>
<proteinExistence type="predicted"/>
<protein>
    <submittedName>
        <fullName evidence="2">Uncharacterized protein</fullName>
    </submittedName>
</protein>
<evidence type="ECO:0000313" key="3">
    <source>
        <dbReference type="Proteomes" id="UP001283361"/>
    </source>
</evidence>
<name>A0AAE0YE39_9GAST</name>
<evidence type="ECO:0000313" key="2">
    <source>
        <dbReference type="EMBL" id="KAK3742521.1"/>
    </source>
</evidence>
<reference evidence="2" key="1">
    <citation type="journal article" date="2023" name="G3 (Bethesda)">
        <title>A reference genome for the long-term kleptoplast-retaining sea slug Elysia crispata morphotype clarki.</title>
        <authorList>
            <person name="Eastman K.E."/>
            <person name="Pendleton A.L."/>
            <person name="Shaikh M.A."/>
            <person name="Suttiyut T."/>
            <person name="Ogas R."/>
            <person name="Tomko P."/>
            <person name="Gavelis G."/>
            <person name="Widhalm J.R."/>
            <person name="Wisecaver J.H."/>
        </authorList>
    </citation>
    <scope>NUCLEOTIDE SEQUENCE</scope>
    <source>
        <strain evidence="2">ECLA1</strain>
    </source>
</reference>
<gene>
    <name evidence="2" type="ORF">RRG08_060023</name>
</gene>
<sequence length="191" mass="20977">MCFVSPSKDKELTARECDPLPPQVERTSGSLTPSPPAGSVSSPASPSIILVYNHEIRDLTRPEWHGPHTGTCRVRQTQETKGKENKQRLAGGRVGKCANSSSRRVPRVSTSTDVTRCSCREIAVLSAGQGCRAIPGHPVLVPKRSNFCSQYCSDFSFFLVATARGQFGSLNMLVFRRSVARDTFWTVSNQY</sequence>
<dbReference type="EMBL" id="JAWDGP010006349">
    <property type="protein sequence ID" value="KAK3742521.1"/>
    <property type="molecule type" value="Genomic_DNA"/>
</dbReference>
<feature type="region of interest" description="Disordered" evidence="1">
    <location>
        <begin position="1"/>
        <end position="44"/>
    </location>
</feature>
<feature type="region of interest" description="Disordered" evidence="1">
    <location>
        <begin position="62"/>
        <end position="102"/>
    </location>
</feature>
<accession>A0AAE0YE39</accession>
<dbReference type="Proteomes" id="UP001283361">
    <property type="component" value="Unassembled WGS sequence"/>
</dbReference>